<dbReference type="AlphaFoldDB" id="A0A095VMK8"/>
<keyword evidence="1" id="KW-0812">Transmembrane</keyword>
<proteinExistence type="predicted"/>
<keyword evidence="3" id="KW-1185">Reference proteome</keyword>
<reference evidence="2 3" key="1">
    <citation type="journal article" date="2014" name="Genome Announc.">
        <title>Genome Sequence of Gammaproteobacterial Pseudohaliea rubra Type Strain DSM 19751, Isolated from Coastal Seawater of the Mediterranean Sea.</title>
        <authorList>
            <person name="Spring S."/>
            <person name="Fiebig A."/>
            <person name="Riedel T."/>
            <person name="Goker M."/>
            <person name="Klenk H.P."/>
        </authorList>
    </citation>
    <scope>NUCLEOTIDE SEQUENCE [LARGE SCALE GENOMIC DNA]</scope>
    <source>
        <strain evidence="2 3">DSM 19751</strain>
    </source>
</reference>
<dbReference type="HOGENOM" id="CLU_201631_0_0_6"/>
<organism evidence="2 3">
    <name type="scientific">Pseudohaliea rubra DSM 19751</name>
    <dbReference type="NCBI Taxonomy" id="1265313"/>
    <lineage>
        <taxon>Bacteria</taxon>
        <taxon>Pseudomonadati</taxon>
        <taxon>Pseudomonadota</taxon>
        <taxon>Gammaproteobacteria</taxon>
        <taxon>Cellvibrionales</taxon>
        <taxon>Halieaceae</taxon>
        <taxon>Pseudohaliea</taxon>
    </lineage>
</organism>
<evidence type="ECO:0000256" key="1">
    <source>
        <dbReference type="SAM" id="Phobius"/>
    </source>
</evidence>
<feature type="transmembrane region" description="Helical" evidence="1">
    <location>
        <begin position="33"/>
        <end position="49"/>
    </location>
</feature>
<comment type="caution">
    <text evidence="2">The sequence shown here is derived from an EMBL/GenBank/DDBJ whole genome shotgun (WGS) entry which is preliminary data.</text>
</comment>
<dbReference type="EMBL" id="AUVB01000085">
    <property type="protein sequence ID" value="KGE02712.1"/>
    <property type="molecule type" value="Genomic_DNA"/>
</dbReference>
<keyword evidence="1" id="KW-0472">Membrane</keyword>
<keyword evidence="1" id="KW-1133">Transmembrane helix</keyword>
<evidence type="ECO:0000313" key="3">
    <source>
        <dbReference type="Proteomes" id="UP000029640"/>
    </source>
</evidence>
<gene>
    <name evidence="2" type="ORF">HRUBRA_02690</name>
</gene>
<dbReference type="STRING" id="1265313.HRUBRA_02690"/>
<dbReference type="Proteomes" id="UP000029640">
    <property type="component" value="Unassembled WGS sequence"/>
</dbReference>
<evidence type="ECO:0000313" key="2">
    <source>
        <dbReference type="EMBL" id="KGE02712.1"/>
    </source>
</evidence>
<accession>A0A095VMK8</accession>
<dbReference type="OrthoDB" id="6388786at2"/>
<protein>
    <submittedName>
        <fullName evidence="2">Uncharacterized protein</fullName>
    </submittedName>
</protein>
<name>A0A095VMK8_9GAMM</name>
<dbReference type="RefSeq" id="WP_154664292.1">
    <property type="nucleotide sequence ID" value="NZ_KN234747.1"/>
</dbReference>
<sequence length="58" mass="6914">MYLDRGLLLAVALTVILFPGIESWMFADPEHWYRPFIVWGAVIAGVYWNQRRRNFDEL</sequence>